<feature type="compositionally biased region" description="Polar residues" evidence="1">
    <location>
        <begin position="133"/>
        <end position="143"/>
    </location>
</feature>
<evidence type="ECO:0000256" key="1">
    <source>
        <dbReference type="SAM" id="MobiDB-lite"/>
    </source>
</evidence>
<dbReference type="HOGENOM" id="CLU_043741_0_1_1"/>
<dbReference type="AlphaFoldDB" id="M1DQP8"/>
<dbReference type="Proteomes" id="UP000011115">
    <property type="component" value="Unassembled WGS sequence"/>
</dbReference>
<sequence>MQEFINLHLGSMIMKEYALKFTKLSKYALTIVADSWAKMNKFVMGVSDMVVKECRTTMLVQEMDIHDSWCMRNKWRKINLKKGIGRLKEQGPVMGTSPVLCLMEKVDQGLDKDFPTKRDCPVLMAKGREDNQAPPNGSNSNAPKKNRFYALQNRGVKENSPDVVTGMLKVFHIDVSRASPTVQRLSDFPSSRLHFSPLLSPTTVILGEPDQDNRLIP</sequence>
<organism evidence="2 3">
    <name type="scientific">Solanum tuberosum</name>
    <name type="common">Potato</name>
    <dbReference type="NCBI Taxonomy" id="4113"/>
    <lineage>
        <taxon>Eukaryota</taxon>
        <taxon>Viridiplantae</taxon>
        <taxon>Streptophyta</taxon>
        <taxon>Embryophyta</taxon>
        <taxon>Tracheophyta</taxon>
        <taxon>Spermatophyta</taxon>
        <taxon>Magnoliopsida</taxon>
        <taxon>eudicotyledons</taxon>
        <taxon>Gunneridae</taxon>
        <taxon>Pentapetalae</taxon>
        <taxon>asterids</taxon>
        <taxon>lamiids</taxon>
        <taxon>Solanales</taxon>
        <taxon>Solanaceae</taxon>
        <taxon>Solanoideae</taxon>
        <taxon>Solaneae</taxon>
        <taxon>Solanum</taxon>
    </lineage>
</organism>
<evidence type="ECO:0000313" key="2">
    <source>
        <dbReference type="EnsemblPlants" id="PGSC0003DMT400092858"/>
    </source>
</evidence>
<reference evidence="2" key="2">
    <citation type="submission" date="2015-06" db="UniProtKB">
        <authorList>
            <consortium name="EnsemblPlants"/>
        </authorList>
    </citation>
    <scope>IDENTIFICATION</scope>
    <source>
        <strain evidence="2">DM1-3 516 R44</strain>
    </source>
</reference>
<protein>
    <submittedName>
        <fullName evidence="2">Gag-pol polyprotein</fullName>
    </submittedName>
</protein>
<accession>M1DQP8</accession>
<evidence type="ECO:0000313" key="3">
    <source>
        <dbReference type="Proteomes" id="UP000011115"/>
    </source>
</evidence>
<dbReference type="Gramene" id="PGSC0003DMT400092858">
    <property type="protein sequence ID" value="PGSC0003DMT400092858"/>
    <property type="gene ID" value="PGSC0003DMG400042429"/>
</dbReference>
<proteinExistence type="predicted"/>
<dbReference type="EnsemblPlants" id="PGSC0003DMT400092858">
    <property type="protein sequence ID" value="PGSC0003DMT400092858"/>
    <property type="gene ID" value="PGSC0003DMG400042429"/>
</dbReference>
<reference evidence="3" key="1">
    <citation type="journal article" date="2011" name="Nature">
        <title>Genome sequence and analysis of the tuber crop potato.</title>
        <authorList>
            <consortium name="The Potato Genome Sequencing Consortium"/>
        </authorList>
    </citation>
    <scope>NUCLEOTIDE SEQUENCE [LARGE SCALE GENOMIC DNA]</scope>
    <source>
        <strain evidence="3">cv. DM1-3 516 R44</strain>
    </source>
</reference>
<dbReference type="PaxDb" id="4113-PGSC0003DMT400092858"/>
<dbReference type="InParanoid" id="M1DQP8"/>
<name>M1DQP8_SOLTU</name>
<feature type="region of interest" description="Disordered" evidence="1">
    <location>
        <begin position="125"/>
        <end position="144"/>
    </location>
</feature>
<keyword evidence="3" id="KW-1185">Reference proteome</keyword>